<dbReference type="CDD" id="cd03505">
    <property type="entry name" value="Delta9-FADS-like"/>
    <property type="match status" value="1"/>
</dbReference>
<evidence type="ECO:0000256" key="3">
    <source>
        <dbReference type="ARBA" id="ARBA00022516"/>
    </source>
</evidence>
<evidence type="ECO:0000256" key="2">
    <source>
        <dbReference type="ARBA" id="ARBA00009295"/>
    </source>
</evidence>
<dbReference type="GO" id="GO:0005789">
    <property type="term" value="C:endoplasmic reticulum membrane"/>
    <property type="evidence" value="ECO:0007669"/>
    <property type="project" value="TreeGrafter"/>
</dbReference>
<dbReference type="GO" id="GO:0006636">
    <property type="term" value="P:unsaturated fatty acid biosynthetic process"/>
    <property type="evidence" value="ECO:0007669"/>
    <property type="project" value="TreeGrafter"/>
</dbReference>
<organism evidence="16 17">
    <name type="scientific">Parnassius mnemosyne</name>
    <name type="common">clouded apollo</name>
    <dbReference type="NCBI Taxonomy" id="213953"/>
    <lineage>
        <taxon>Eukaryota</taxon>
        <taxon>Metazoa</taxon>
        <taxon>Ecdysozoa</taxon>
        <taxon>Arthropoda</taxon>
        <taxon>Hexapoda</taxon>
        <taxon>Insecta</taxon>
        <taxon>Pterygota</taxon>
        <taxon>Neoptera</taxon>
        <taxon>Endopterygota</taxon>
        <taxon>Lepidoptera</taxon>
        <taxon>Glossata</taxon>
        <taxon>Ditrysia</taxon>
        <taxon>Papilionoidea</taxon>
        <taxon>Papilionidae</taxon>
        <taxon>Parnassiinae</taxon>
        <taxon>Parnassini</taxon>
        <taxon>Parnassius</taxon>
        <taxon>Driopa</taxon>
    </lineage>
</organism>
<comment type="cofactor">
    <cofactor evidence="12">
        <name>Fe(2+)</name>
        <dbReference type="ChEBI" id="CHEBI:29033"/>
    </cofactor>
</comment>
<evidence type="ECO:0000313" key="17">
    <source>
        <dbReference type="Proteomes" id="UP001314205"/>
    </source>
</evidence>
<comment type="subcellular location">
    <subcellularLocation>
        <location evidence="1">Membrane</location>
        <topology evidence="1">Multi-pass membrane protein</topology>
    </subcellularLocation>
</comment>
<evidence type="ECO:0000256" key="13">
    <source>
        <dbReference type="SAM" id="MobiDB-lite"/>
    </source>
</evidence>
<evidence type="ECO:0000256" key="7">
    <source>
        <dbReference type="ARBA" id="ARBA00023002"/>
    </source>
</evidence>
<evidence type="ECO:0000256" key="8">
    <source>
        <dbReference type="ARBA" id="ARBA00023004"/>
    </source>
</evidence>
<dbReference type="InterPro" id="IPR015876">
    <property type="entry name" value="Acyl-CoA_DS"/>
</dbReference>
<evidence type="ECO:0000256" key="1">
    <source>
        <dbReference type="ARBA" id="ARBA00004141"/>
    </source>
</evidence>
<keyword evidence="17" id="KW-1185">Reference proteome</keyword>
<feature type="region of interest" description="Disordered" evidence="13">
    <location>
        <begin position="313"/>
        <end position="334"/>
    </location>
</feature>
<accession>A0AAV1KZF7</accession>
<dbReference type="PANTHER" id="PTHR11351">
    <property type="entry name" value="ACYL-COA DESATURASE"/>
    <property type="match status" value="1"/>
</dbReference>
<keyword evidence="7 12" id="KW-0560">Oxidoreductase</keyword>
<keyword evidence="10 14" id="KW-0472">Membrane</keyword>
<evidence type="ECO:0000256" key="6">
    <source>
        <dbReference type="ARBA" id="ARBA00022989"/>
    </source>
</evidence>
<evidence type="ECO:0000256" key="4">
    <source>
        <dbReference type="ARBA" id="ARBA00022692"/>
    </source>
</evidence>
<keyword evidence="6 14" id="KW-1133">Transmembrane helix</keyword>
<dbReference type="EMBL" id="CAVLGL010000082">
    <property type="protein sequence ID" value="CAK1587472.1"/>
    <property type="molecule type" value="Genomic_DNA"/>
</dbReference>
<dbReference type="Proteomes" id="UP001314205">
    <property type="component" value="Unassembled WGS sequence"/>
</dbReference>
<proteinExistence type="inferred from homology"/>
<keyword evidence="5" id="KW-0276">Fatty acid metabolism</keyword>
<dbReference type="Pfam" id="PF00487">
    <property type="entry name" value="FA_desaturase"/>
    <property type="match status" value="1"/>
</dbReference>
<feature type="transmembrane region" description="Helical" evidence="14">
    <location>
        <begin position="207"/>
        <end position="230"/>
    </location>
</feature>
<comment type="domain">
    <text evidence="12">The histidine box domains are involved in binding the catalytic metal ions.</text>
</comment>
<dbReference type="PRINTS" id="PR00075">
    <property type="entry name" value="FACDDSATRASE"/>
</dbReference>
<keyword evidence="3 12" id="KW-0444">Lipid biosynthesis</keyword>
<comment type="similarity">
    <text evidence="2 12">Belongs to the fatty acid desaturase type 1 family.</text>
</comment>
<feature type="domain" description="Fatty acid desaturase" evidence="15">
    <location>
        <begin position="60"/>
        <end position="267"/>
    </location>
</feature>
<name>A0AAV1KZF7_9NEOP</name>
<dbReference type="InterPro" id="IPR005804">
    <property type="entry name" value="FA_desaturase_dom"/>
</dbReference>
<keyword evidence="8" id="KW-0408">Iron</keyword>
<dbReference type="PANTHER" id="PTHR11351:SF31">
    <property type="entry name" value="DESATURASE 1, ISOFORM A-RELATED"/>
    <property type="match status" value="1"/>
</dbReference>
<comment type="caution">
    <text evidence="16">The sequence shown here is derived from an EMBL/GenBank/DDBJ whole genome shotgun (WGS) entry which is preliminary data.</text>
</comment>
<sequence length="334" mass="38632">MAPDVSTMEMITSDSEQFEKLVAPQAAPRKFQIVYRNLFTFGYAHLSALYGLYLACTSAKWQSIFFFYILFVLSSIGITAGAHRLWTHKAYKAKMPLQIILMLMNSLAFQNTATDWVRDHRLHHRYSDTDADPHNATRGFFYSHMGWLLVRKHPEVKKRGKFIDMSDIYANPVLRFQKKYAVPVIGLMCFALPTLVPVYFWGESLKIAWHMALLRYVLNLHGTFLVNSAAHLWGTKPYDKNIVPVQNVSVSLIAFGEGFHNYHHVYPWDYRTAELGNNWLNLTTIFIDFFAWIGWAYDLKTVPDSMIRARSDRTGDGTDKWGMGEKHEHCDKSE</sequence>
<keyword evidence="11 12" id="KW-0275">Fatty acid biosynthesis</keyword>
<keyword evidence="9" id="KW-0443">Lipid metabolism</keyword>
<dbReference type="AlphaFoldDB" id="A0AAV1KZF7"/>
<evidence type="ECO:0000256" key="9">
    <source>
        <dbReference type="ARBA" id="ARBA00023098"/>
    </source>
</evidence>
<dbReference type="GO" id="GO:0004768">
    <property type="term" value="F:stearoyl-CoA 9-desaturase activity"/>
    <property type="evidence" value="ECO:0007669"/>
    <property type="project" value="TreeGrafter"/>
</dbReference>
<feature type="transmembrane region" description="Helical" evidence="14">
    <location>
        <begin position="33"/>
        <end position="53"/>
    </location>
</feature>
<evidence type="ECO:0000256" key="11">
    <source>
        <dbReference type="ARBA" id="ARBA00023160"/>
    </source>
</evidence>
<protein>
    <recommendedName>
        <fullName evidence="15">Fatty acid desaturase domain-containing protein</fullName>
    </recommendedName>
</protein>
<keyword evidence="4 12" id="KW-0812">Transmembrane</keyword>
<evidence type="ECO:0000259" key="15">
    <source>
        <dbReference type="Pfam" id="PF00487"/>
    </source>
</evidence>
<evidence type="ECO:0000313" key="16">
    <source>
        <dbReference type="EMBL" id="CAK1587472.1"/>
    </source>
</evidence>
<evidence type="ECO:0000256" key="12">
    <source>
        <dbReference type="RuleBase" id="RU000581"/>
    </source>
</evidence>
<dbReference type="GO" id="GO:0005506">
    <property type="term" value="F:iron ion binding"/>
    <property type="evidence" value="ECO:0007669"/>
    <property type="project" value="TreeGrafter"/>
</dbReference>
<evidence type="ECO:0000256" key="14">
    <source>
        <dbReference type="SAM" id="Phobius"/>
    </source>
</evidence>
<reference evidence="16 17" key="1">
    <citation type="submission" date="2023-11" db="EMBL/GenBank/DDBJ databases">
        <authorList>
            <person name="Hedman E."/>
            <person name="Englund M."/>
            <person name="Stromberg M."/>
            <person name="Nyberg Akerstrom W."/>
            <person name="Nylinder S."/>
            <person name="Jareborg N."/>
            <person name="Kallberg Y."/>
            <person name="Kronander E."/>
        </authorList>
    </citation>
    <scope>NUCLEOTIDE SEQUENCE [LARGE SCALE GENOMIC DNA]</scope>
</reference>
<feature type="transmembrane region" description="Helical" evidence="14">
    <location>
        <begin position="65"/>
        <end position="86"/>
    </location>
</feature>
<evidence type="ECO:0000256" key="5">
    <source>
        <dbReference type="ARBA" id="ARBA00022832"/>
    </source>
</evidence>
<feature type="transmembrane region" description="Helical" evidence="14">
    <location>
        <begin position="279"/>
        <end position="297"/>
    </location>
</feature>
<evidence type="ECO:0000256" key="10">
    <source>
        <dbReference type="ARBA" id="ARBA00023136"/>
    </source>
</evidence>
<feature type="transmembrane region" description="Helical" evidence="14">
    <location>
        <begin position="180"/>
        <end position="201"/>
    </location>
</feature>
<gene>
    <name evidence="16" type="ORF">PARMNEM_LOCUS8295</name>
</gene>